<evidence type="ECO:0000313" key="3">
    <source>
        <dbReference type="Proteomes" id="UP000274131"/>
    </source>
</evidence>
<dbReference type="AlphaFoldDB" id="A0A0N4VKR6"/>
<organism evidence="4">
    <name type="scientific">Enterobius vermicularis</name>
    <name type="common">Human pinworm</name>
    <dbReference type="NCBI Taxonomy" id="51028"/>
    <lineage>
        <taxon>Eukaryota</taxon>
        <taxon>Metazoa</taxon>
        <taxon>Ecdysozoa</taxon>
        <taxon>Nematoda</taxon>
        <taxon>Chromadorea</taxon>
        <taxon>Rhabditida</taxon>
        <taxon>Spirurina</taxon>
        <taxon>Oxyuridomorpha</taxon>
        <taxon>Oxyuroidea</taxon>
        <taxon>Oxyuridae</taxon>
        <taxon>Enterobius</taxon>
    </lineage>
</organism>
<feature type="region of interest" description="Disordered" evidence="1">
    <location>
        <begin position="62"/>
        <end position="93"/>
    </location>
</feature>
<gene>
    <name evidence="2" type="ORF">EVEC_LOCUS10763</name>
</gene>
<protein>
    <submittedName>
        <fullName evidence="2 4">Uncharacterized protein</fullName>
    </submittedName>
</protein>
<evidence type="ECO:0000313" key="4">
    <source>
        <dbReference type="WBParaSite" id="EVEC_0001145401-mRNA-1"/>
    </source>
</evidence>
<reference evidence="2 3" key="2">
    <citation type="submission" date="2018-10" db="EMBL/GenBank/DDBJ databases">
        <authorList>
            <consortium name="Pathogen Informatics"/>
        </authorList>
    </citation>
    <scope>NUCLEOTIDE SEQUENCE [LARGE SCALE GENOMIC DNA]</scope>
</reference>
<accession>A0A0N4VKR6</accession>
<keyword evidence="3" id="KW-1185">Reference proteome</keyword>
<reference evidence="4" key="1">
    <citation type="submission" date="2017-02" db="UniProtKB">
        <authorList>
            <consortium name="WormBaseParasite"/>
        </authorList>
    </citation>
    <scope>IDENTIFICATION</scope>
</reference>
<evidence type="ECO:0000313" key="2">
    <source>
        <dbReference type="EMBL" id="VDD96012.1"/>
    </source>
</evidence>
<name>A0A0N4VKR6_ENTVE</name>
<sequence length="93" mass="10145">MSYQLQPGYPGLSYLLRLSITFPRSSCRAPLDHSERLDEAGHHFHLRSPSFVGEHTLFPPAERASGALSDTGGSTRETGGPLSWDVVGRPDIP</sequence>
<dbReference type="EMBL" id="UXUI01011168">
    <property type="protein sequence ID" value="VDD96012.1"/>
    <property type="molecule type" value="Genomic_DNA"/>
</dbReference>
<dbReference type="Proteomes" id="UP000274131">
    <property type="component" value="Unassembled WGS sequence"/>
</dbReference>
<evidence type="ECO:0000256" key="1">
    <source>
        <dbReference type="SAM" id="MobiDB-lite"/>
    </source>
</evidence>
<proteinExistence type="predicted"/>
<dbReference type="WBParaSite" id="EVEC_0001145401-mRNA-1">
    <property type="protein sequence ID" value="EVEC_0001145401-mRNA-1"/>
    <property type="gene ID" value="EVEC_0001145401"/>
</dbReference>